<protein>
    <recommendedName>
        <fullName evidence="7">Cyclic nucleotide-binding domain-containing protein</fullName>
    </recommendedName>
</protein>
<dbReference type="InterPro" id="IPR018490">
    <property type="entry name" value="cNMP-bd_dom_sf"/>
</dbReference>
<feature type="domain" description="Cyclic nucleotide-binding" evidence="7">
    <location>
        <begin position="434"/>
        <end position="549"/>
    </location>
</feature>
<evidence type="ECO:0000256" key="2">
    <source>
        <dbReference type="ARBA" id="ARBA00022475"/>
    </source>
</evidence>
<dbReference type="RefSeq" id="WP_039401414.1">
    <property type="nucleotide sequence ID" value="NZ_JTDK01000015.1"/>
</dbReference>
<reference evidence="8 9" key="1">
    <citation type="submission" date="2014-11" db="EMBL/GenBank/DDBJ databases">
        <title>Genome sequence of Microbacterium mangrovi MUSC 115(T).</title>
        <authorList>
            <person name="Lee L.-H."/>
        </authorList>
    </citation>
    <scope>NUCLEOTIDE SEQUENCE [LARGE SCALE GENOMIC DNA]</scope>
    <source>
        <strain evidence="8 9">MUSC 115</strain>
    </source>
</reference>
<dbReference type="Pfam" id="PF07690">
    <property type="entry name" value="MFS_1"/>
    <property type="match status" value="1"/>
</dbReference>
<feature type="transmembrane region" description="Helical" evidence="6">
    <location>
        <begin position="329"/>
        <end position="347"/>
    </location>
</feature>
<gene>
    <name evidence="8" type="ORF">LK09_15460</name>
</gene>
<dbReference type="Gene3D" id="1.20.1250.20">
    <property type="entry name" value="MFS general substrate transporter like domains"/>
    <property type="match status" value="2"/>
</dbReference>
<feature type="transmembrane region" description="Helical" evidence="6">
    <location>
        <begin position="277"/>
        <end position="298"/>
    </location>
</feature>
<keyword evidence="5 6" id="KW-0472">Membrane</keyword>
<name>A0A0B2A061_9MICO</name>
<feature type="transmembrane region" description="Helical" evidence="6">
    <location>
        <begin position="359"/>
        <end position="382"/>
    </location>
</feature>
<evidence type="ECO:0000256" key="5">
    <source>
        <dbReference type="ARBA" id="ARBA00023136"/>
    </source>
</evidence>
<dbReference type="Pfam" id="PF00027">
    <property type="entry name" value="cNMP_binding"/>
    <property type="match status" value="1"/>
</dbReference>
<dbReference type="AlphaFoldDB" id="A0A0B2A061"/>
<evidence type="ECO:0000256" key="4">
    <source>
        <dbReference type="ARBA" id="ARBA00022989"/>
    </source>
</evidence>
<feature type="transmembrane region" description="Helical" evidence="6">
    <location>
        <begin position="388"/>
        <end position="411"/>
    </location>
</feature>
<dbReference type="PANTHER" id="PTHR23513">
    <property type="entry name" value="INTEGRAL MEMBRANE EFFLUX PROTEIN-RELATED"/>
    <property type="match status" value="1"/>
</dbReference>
<feature type="transmembrane region" description="Helical" evidence="6">
    <location>
        <begin position="240"/>
        <end position="265"/>
    </location>
</feature>
<dbReference type="PANTHER" id="PTHR23513:SF6">
    <property type="entry name" value="MAJOR FACILITATOR SUPERFAMILY ASSOCIATED DOMAIN-CONTAINING PROTEIN"/>
    <property type="match status" value="1"/>
</dbReference>
<evidence type="ECO:0000256" key="6">
    <source>
        <dbReference type="SAM" id="Phobius"/>
    </source>
</evidence>
<proteinExistence type="predicted"/>
<dbReference type="OrthoDB" id="180043at2"/>
<dbReference type="SMART" id="SM00100">
    <property type="entry name" value="cNMP"/>
    <property type="match status" value="1"/>
</dbReference>
<dbReference type="InterPro" id="IPR014710">
    <property type="entry name" value="RmlC-like_jellyroll"/>
</dbReference>
<comment type="caution">
    <text evidence="8">The sequence shown here is derived from an EMBL/GenBank/DDBJ whole genome shotgun (WGS) entry which is preliminary data.</text>
</comment>
<feature type="transmembrane region" description="Helical" evidence="6">
    <location>
        <begin position="92"/>
        <end position="113"/>
    </location>
</feature>
<evidence type="ECO:0000313" key="9">
    <source>
        <dbReference type="Proteomes" id="UP000031030"/>
    </source>
</evidence>
<evidence type="ECO:0000256" key="3">
    <source>
        <dbReference type="ARBA" id="ARBA00022692"/>
    </source>
</evidence>
<dbReference type="InterPro" id="IPR011701">
    <property type="entry name" value="MFS"/>
</dbReference>
<evidence type="ECO:0000256" key="1">
    <source>
        <dbReference type="ARBA" id="ARBA00004651"/>
    </source>
</evidence>
<keyword evidence="4 6" id="KW-1133">Transmembrane helix</keyword>
<feature type="transmembrane region" description="Helical" evidence="6">
    <location>
        <begin position="305"/>
        <end position="323"/>
    </location>
</feature>
<dbReference type="STRING" id="1348253.LK09_15460"/>
<feature type="transmembrane region" description="Helical" evidence="6">
    <location>
        <begin position="173"/>
        <end position="204"/>
    </location>
</feature>
<dbReference type="InterPro" id="IPR018488">
    <property type="entry name" value="cNMP-bd_CS"/>
</dbReference>
<feature type="transmembrane region" description="Helical" evidence="6">
    <location>
        <begin position="33"/>
        <end position="54"/>
    </location>
</feature>
<comment type="subcellular location">
    <subcellularLocation>
        <location evidence="1">Cell membrane</location>
        <topology evidence="1">Multi-pass membrane protein</topology>
    </subcellularLocation>
</comment>
<keyword evidence="2" id="KW-1003">Cell membrane</keyword>
<dbReference type="GO" id="GO:0022857">
    <property type="term" value="F:transmembrane transporter activity"/>
    <property type="evidence" value="ECO:0007669"/>
    <property type="project" value="InterPro"/>
</dbReference>
<dbReference type="CDD" id="cd00038">
    <property type="entry name" value="CAP_ED"/>
    <property type="match status" value="1"/>
</dbReference>
<dbReference type="GO" id="GO:0005886">
    <property type="term" value="C:plasma membrane"/>
    <property type="evidence" value="ECO:0007669"/>
    <property type="project" value="UniProtKB-SubCell"/>
</dbReference>
<keyword evidence="9" id="KW-1185">Reference proteome</keyword>
<dbReference type="EMBL" id="JTDK01000015">
    <property type="protein sequence ID" value="KHK96376.1"/>
    <property type="molecule type" value="Genomic_DNA"/>
</dbReference>
<dbReference type="PROSITE" id="PS50042">
    <property type="entry name" value="CNMP_BINDING_3"/>
    <property type="match status" value="1"/>
</dbReference>
<accession>A0A0B2A061</accession>
<dbReference type="InterPro" id="IPR036259">
    <property type="entry name" value="MFS_trans_sf"/>
</dbReference>
<dbReference type="PROSITE" id="PS00889">
    <property type="entry name" value="CNMP_BINDING_2"/>
    <property type="match status" value="1"/>
</dbReference>
<keyword evidence="3 6" id="KW-0812">Transmembrane</keyword>
<sequence length="552" mass="58480">MTDTATDERRGLALFRENVATVWQNRNVRRIQLGLLGASMCQWAYAMAIMVWAYHEGGATLVGIWVGIRFLLMAMLTPIGGTIADRMSRRNYMLAVNAISLVLVVLAALAIWFQLNMWAVLVPATLMSIVSGTFRSAQAGLLPHLVENPKQLTSANATAEIIESTAQFAGPAIAGILLGIVGVVPVVLLNAVGLGWSLIMVAGVQKDSPEERKSDDEEEEGPFIKEAAGGFAAIGKDRDLLALSGLMAVNGILCGVLNIIVVLIAAQMLGDANKVGLLNAVLGAATFAGGFIILGIAGRVKLGRLMIFGVLGWCLPLILVGIAPFPLVAVAALIVIGLCDPMINVGYGTIPPRLVADRILSRVFAAIESTFIAAAALGAFVTPVLVNWLGLGTAIIAMGIVGTAVCVVCALRIPHLDKRLTPPRGLSLLEKVDLFRPLAPAMLDRIAHKLEPATAPAGEIIVAEGGISDRFYVIESGEVEVTQDDRHLRTESAGDVFGEIGLLRDVPRTATVRAETDTVLLTLSRDDFLELVSSDDAVRGNAQELATRRLVG</sequence>
<dbReference type="Proteomes" id="UP000031030">
    <property type="component" value="Unassembled WGS sequence"/>
</dbReference>
<feature type="transmembrane region" description="Helical" evidence="6">
    <location>
        <begin position="60"/>
        <end position="80"/>
    </location>
</feature>
<dbReference type="CDD" id="cd06173">
    <property type="entry name" value="MFS_MefA_like"/>
    <property type="match status" value="1"/>
</dbReference>
<dbReference type="Gene3D" id="2.60.120.10">
    <property type="entry name" value="Jelly Rolls"/>
    <property type="match status" value="1"/>
</dbReference>
<dbReference type="SUPFAM" id="SSF103473">
    <property type="entry name" value="MFS general substrate transporter"/>
    <property type="match status" value="1"/>
</dbReference>
<dbReference type="PRINTS" id="PR00103">
    <property type="entry name" value="CAMPKINASE"/>
</dbReference>
<dbReference type="SUPFAM" id="SSF51206">
    <property type="entry name" value="cAMP-binding domain-like"/>
    <property type="match status" value="1"/>
</dbReference>
<organism evidence="8 9">
    <name type="scientific">Microbacterium mangrovi</name>
    <dbReference type="NCBI Taxonomy" id="1348253"/>
    <lineage>
        <taxon>Bacteria</taxon>
        <taxon>Bacillati</taxon>
        <taxon>Actinomycetota</taxon>
        <taxon>Actinomycetes</taxon>
        <taxon>Micrococcales</taxon>
        <taxon>Microbacteriaceae</taxon>
        <taxon>Microbacterium</taxon>
    </lineage>
</organism>
<evidence type="ECO:0000313" key="8">
    <source>
        <dbReference type="EMBL" id="KHK96376.1"/>
    </source>
</evidence>
<dbReference type="InterPro" id="IPR000595">
    <property type="entry name" value="cNMP-bd_dom"/>
</dbReference>
<evidence type="ECO:0000259" key="7">
    <source>
        <dbReference type="PROSITE" id="PS50042"/>
    </source>
</evidence>